<keyword evidence="4" id="KW-1185">Reference proteome</keyword>
<comment type="caution">
    <text evidence="3">The sequence shown here is derived from an EMBL/GenBank/DDBJ whole genome shotgun (WGS) entry which is preliminary data.</text>
</comment>
<dbReference type="InterPro" id="IPR032675">
    <property type="entry name" value="LRR_dom_sf"/>
</dbReference>
<dbReference type="SUPFAM" id="SSF52047">
    <property type="entry name" value="RNI-like"/>
    <property type="match status" value="1"/>
</dbReference>
<dbReference type="Proteomes" id="UP001224775">
    <property type="component" value="Unassembled WGS sequence"/>
</dbReference>
<name>A0AAD8Y139_9STRA</name>
<evidence type="ECO:0000313" key="3">
    <source>
        <dbReference type="EMBL" id="KAK1737223.1"/>
    </source>
</evidence>
<sequence>MNSDAAENDEASVKSNSKIPYRGFGNSYIEPTETTAAASTTTPTTTRRNFGSRLRNLFSPRNADVQTLLGKLDIQFKKVDMLMEVERQKDEYDGSGIKDRNDPTHPLNNSALMSDIHYVGRSALDSSIVELSNFLTQRDRYGCITELWLNNNLISDDGASSIAALLQSPSCALIELWLGDNRIGAVGTAEIAAALSTNERSKLKCLGLYKNPIENGGANCLAQMLRTNHTLSTVDVHGCLYDGKKNNTVLESYGCKVVTATDDTEYVTKVVESDPQDKAGYVTDSRLIDAIKTYTTFNRIDPTREQVIRGLSSSSANGQGVLVGSKLDGSTKNERQHRTVVSTFLSDLCHKPSNEKLTDDEKRKWKECEWERLYEEIERARAAARIMAERLQIKAVEEINEDLFGDETDEKERSVENDSEEFEEEMLGRDLDNEVVRTETKSLRDLKIGITGCPSPRKGKKVTSGGSRSLENTPDVEEEKPAQSQMDDEVKSDEVETQGMSDATLRLMKMVDYLESVQKDGTANLDAGSKGKSDNDDNNENEVVGSVKEAKDLEKLEVDTSLLSLSRVSTLGSDNDPEEAEEDSPTHMYHKSESMDDYEYEKSFQASKATLSSAMDFLKELSDHDSTEKSDS</sequence>
<reference evidence="3" key="1">
    <citation type="submission" date="2023-06" db="EMBL/GenBank/DDBJ databases">
        <title>Survivors Of The Sea: Transcriptome response of Skeletonema marinoi to long-term dormancy.</title>
        <authorList>
            <person name="Pinder M.I.M."/>
            <person name="Kourtchenko O."/>
            <person name="Robertson E.K."/>
            <person name="Larsson T."/>
            <person name="Maumus F."/>
            <person name="Osuna-Cruz C.M."/>
            <person name="Vancaester E."/>
            <person name="Stenow R."/>
            <person name="Vandepoele K."/>
            <person name="Ploug H."/>
            <person name="Bruchert V."/>
            <person name="Godhe A."/>
            <person name="Topel M."/>
        </authorList>
    </citation>
    <scope>NUCLEOTIDE SEQUENCE</scope>
    <source>
        <strain evidence="3">R05AC</strain>
    </source>
</reference>
<dbReference type="PANTHER" id="PTHR24111:SF0">
    <property type="entry name" value="LEUCINE-RICH REPEAT-CONTAINING PROTEIN"/>
    <property type="match status" value="1"/>
</dbReference>
<proteinExistence type="predicted"/>
<feature type="region of interest" description="Disordered" evidence="2">
    <location>
        <begin position="448"/>
        <end position="503"/>
    </location>
</feature>
<organism evidence="3 4">
    <name type="scientific">Skeletonema marinoi</name>
    <dbReference type="NCBI Taxonomy" id="267567"/>
    <lineage>
        <taxon>Eukaryota</taxon>
        <taxon>Sar</taxon>
        <taxon>Stramenopiles</taxon>
        <taxon>Ochrophyta</taxon>
        <taxon>Bacillariophyta</taxon>
        <taxon>Coscinodiscophyceae</taxon>
        <taxon>Thalassiosirophycidae</taxon>
        <taxon>Thalassiosirales</taxon>
        <taxon>Skeletonemataceae</taxon>
        <taxon>Skeletonema</taxon>
        <taxon>Skeletonema marinoi-dohrnii complex</taxon>
    </lineage>
</organism>
<dbReference type="EMBL" id="JATAAI010000026">
    <property type="protein sequence ID" value="KAK1737223.1"/>
    <property type="molecule type" value="Genomic_DNA"/>
</dbReference>
<evidence type="ECO:0000256" key="2">
    <source>
        <dbReference type="SAM" id="MobiDB-lite"/>
    </source>
</evidence>
<dbReference type="AlphaFoldDB" id="A0AAD8Y139"/>
<protein>
    <submittedName>
        <fullName evidence="3">Uncharacterized protein</fullName>
    </submittedName>
</protein>
<dbReference type="PANTHER" id="PTHR24111">
    <property type="entry name" value="LEUCINE-RICH REPEAT-CONTAINING PROTEIN 34"/>
    <property type="match status" value="1"/>
</dbReference>
<gene>
    <name evidence="3" type="ORF">QTG54_012090</name>
</gene>
<keyword evidence="1" id="KW-0677">Repeat</keyword>
<evidence type="ECO:0000313" key="4">
    <source>
        <dbReference type="Proteomes" id="UP001224775"/>
    </source>
</evidence>
<dbReference type="Gene3D" id="3.80.10.10">
    <property type="entry name" value="Ribonuclease Inhibitor"/>
    <property type="match status" value="1"/>
</dbReference>
<dbReference type="InterPro" id="IPR052201">
    <property type="entry name" value="LRR-containing_regulator"/>
</dbReference>
<feature type="region of interest" description="Disordered" evidence="2">
    <location>
        <begin position="521"/>
        <end position="550"/>
    </location>
</feature>
<feature type="region of interest" description="Disordered" evidence="2">
    <location>
        <begin position="565"/>
        <end position="596"/>
    </location>
</feature>
<evidence type="ECO:0000256" key="1">
    <source>
        <dbReference type="ARBA" id="ARBA00022737"/>
    </source>
</evidence>
<dbReference type="SMART" id="SM00368">
    <property type="entry name" value="LRR_RI"/>
    <property type="match status" value="3"/>
</dbReference>
<accession>A0AAD8Y139</accession>